<dbReference type="AlphaFoldDB" id="A0AAW3US15"/>
<evidence type="ECO:0000256" key="1">
    <source>
        <dbReference type="SAM" id="SignalP"/>
    </source>
</evidence>
<dbReference type="Gene3D" id="2.60.120.200">
    <property type="match status" value="1"/>
</dbReference>
<dbReference type="Pfam" id="PF14099">
    <property type="entry name" value="Polysacc_lyase"/>
    <property type="match status" value="1"/>
</dbReference>
<sequence length="256" mass="29062">MKNRKTSLTLVFLALAIGGSWSFAADDTYAVMYRSAWREGIDPRLTIQAPKPDAISVGTIPQFGEEALRVSMHRSDDFSTTEGHVPRAEIVFAPVARFGNGHEYELRWSTMIPMDYLLDSQQPEIITQVHQSSHFGSPPVSLILVDGRYRVEVRTEPGKPIHSYTFGAPADDRGRVVKWMLQYRPDDTGAQALTNVYKDGMRVVHSVGEPNAFPGERNAYFKIGIYKWWWNSRSSDVNDRTMYYGNVEIAERVRGR</sequence>
<protein>
    <recommendedName>
        <fullName evidence="4">Polysaccharide lyase</fullName>
    </recommendedName>
</protein>
<feature type="chain" id="PRO_5043666174" description="Polysaccharide lyase" evidence="1">
    <location>
        <begin position="25"/>
        <end position="256"/>
    </location>
</feature>
<accession>A0AAW3US15</accession>
<gene>
    <name evidence="2" type="ORF">GGD69_000737</name>
</gene>
<proteinExistence type="predicted"/>
<dbReference type="RefSeq" id="WP_183796623.1">
    <property type="nucleotide sequence ID" value="NZ_JACIII010000002.1"/>
</dbReference>
<comment type="caution">
    <text evidence="2">The sequence shown here is derived from an EMBL/GenBank/DDBJ whole genome shotgun (WGS) entry which is preliminary data.</text>
</comment>
<dbReference type="InterPro" id="IPR025975">
    <property type="entry name" value="Polysacc_lyase"/>
</dbReference>
<dbReference type="Proteomes" id="UP000518681">
    <property type="component" value="Unassembled WGS sequence"/>
</dbReference>
<feature type="signal peptide" evidence="1">
    <location>
        <begin position="1"/>
        <end position="24"/>
    </location>
</feature>
<evidence type="ECO:0000313" key="3">
    <source>
        <dbReference type="Proteomes" id="UP000518681"/>
    </source>
</evidence>
<organism evidence="2 3">
    <name type="scientific">Paraburkholderia fungorum</name>
    <dbReference type="NCBI Taxonomy" id="134537"/>
    <lineage>
        <taxon>Bacteria</taxon>
        <taxon>Pseudomonadati</taxon>
        <taxon>Pseudomonadota</taxon>
        <taxon>Betaproteobacteria</taxon>
        <taxon>Burkholderiales</taxon>
        <taxon>Burkholderiaceae</taxon>
        <taxon>Paraburkholderia</taxon>
    </lineage>
</organism>
<name>A0AAW3US15_9BURK</name>
<dbReference type="EMBL" id="JACIIK010000002">
    <property type="protein sequence ID" value="MBB6199891.1"/>
    <property type="molecule type" value="Genomic_DNA"/>
</dbReference>
<keyword evidence="1" id="KW-0732">Signal</keyword>
<evidence type="ECO:0000313" key="2">
    <source>
        <dbReference type="EMBL" id="MBB6199891.1"/>
    </source>
</evidence>
<reference evidence="2 3" key="1">
    <citation type="submission" date="2020-08" db="EMBL/GenBank/DDBJ databases">
        <title>Genomic Encyclopedia of Type Strains, Phase IV (KMG-V): Genome sequencing to study the core and pangenomes of soil and plant-associated prokaryotes.</title>
        <authorList>
            <person name="Whitman W."/>
        </authorList>
    </citation>
    <scope>NUCLEOTIDE SEQUENCE [LARGE SCALE GENOMIC DNA]</scope>
    <source>
        <strain evidence="2 3">SEMIA 4013</strain>
    </source>
</reference>
<evidence type="ECO:0008006" key="4">
    <source>
        <dbReference type="Google" id="ProtNLM"/>
    </source>
</evidence>